<proteinExistence type="inferred from homology"/>
<name>A0A2P7EC26_9SYNE</name>
<accession>A0A2P7EC26</accession>
<dbReference type="GO" id="GO:0009294">
    <property type="term" value="P:DNA-mediated transformation"/>
    <property type="evidence" value="ECO:0007669"/>
    <property type="project" value="InterPro"/>
</dbReference>
<evidence type="ECO:0000259" key="2">
    <source>
        <dbReference type="Pfam" id="PF02481"/>
    </source>
</evidence>
<dbReference type="InterPro" id="IPR003488">
    <property type="entry name" value="DprA"/>
</dbReference>
<dbReference type="PANTHER" id="PTHR43022">
    <property type="entry name" value="PROTEIN SMF"/>
    <property type="match status" value="1"/>
</dbReference>
<organism evidence="3 4">
    <name type="scientific">Synechococcus lacustris str. Tous</name>
    <dbReference type="NCBI Taxonomy" id="1910958"/>
    <lineage>
        <taxon>Bacteria</taxon>
        <taxon>Bacillati</taxon>
        <taxon>Cyanobacteriota</taxon>
        <taxon>Cyanophyceae</taxon>
        <taxon>Synechococcales</taxon>
        <taxon>Synechococcaceae</taxon>
        <taxon>Synechococcus</taxon>
    </lineage>
</organism>
<reference evidence="4" key="1">
    <citation type="submission" date="2018-03" db="EMBL/GenBank/DDBJ databases">
        <title>Ecological and genomic features of two cosmopolitan and abundant freshwater picocyanobacteria.</title>
        <authorList>
            <person name="Cabello-Yeves P.J."/>
            <person name="Picazo A."/>
            <person name="Camacho A."/>
            <person name="Callieri C."/>
            <person name="Rosselli R."/>
            <person name="Roda-Garcia J."/>
            <person name="Coutinho F.H."/>
            <person name="Rodriguez-Valera F."/>
        </authorList>
    </citation>
    <scope>NUCLEOTIDE SEQUENCE [LARGE SCALE GENOMIC DNA]</scope>
    <source>
        <strain evidence="4">Tous</strain>
    </source>
</reference>
<evidence type="ECO:0000313" key="4">
    <source>
        <dbReference type="Proteomes" id="UP000240206"/>
    </source>
</evidence>
<sequence>MIAQIAAHVSVSMLPGIGPAKSRKILDSLTSLESFDVFSTVLKCFPSIEIGHSEWHAIWSRSVDKVERIIDQGIVIVPYLSDLYPANLRGLSTPPVNLYLIGRVDSLLSANIIAIVGTRNPDSCIQDFAPSFCEHLSSLASCVVSGLALGCDSIAHIASIRSTTPTVAVLPCGIDKIYPKENQGLAQDIVEAGGCLVSEYEPGTKIQKSYFVARDRIQAGLSHAGVLLQSSLNGGSMHAMKTLASLGRPLATISPPMHLLNADQWAGNVKLINGRPAPLVFDLASDAHSIREGAGILLPKHQNQSVAQSFIQQSLL</sequence>
<dbReference type="SUPFAM" id="SSF102405">
    <property type="entry name" value="MCP/YpsA-like"/>
    <property type="match status" value="1"/>
</dbReference>
<evidence type="ECO:0000313" key="3">
    <source>
        <dbReference type="EMBL" id="PSI00772.1"/>
    </source>
</evidence>
<keyword evidence="4" id="KW-1185">Reference proteome</keyword>
<comment type="caution">
    <text evidence="3">The sequence shown here is derived from an EMBL/GenBank/DDBJ whole genome shotgun (WGS) entry which is preliminary data.</text>
</comment>
<dbReference type="AlphaFoldDB" id="A0A2P7EC26"/>
<dbReference type="Gene3D" id="3.40.50.450">
    <property type="match status" value="1"/>
</dbReference>
<dbReference type="EMBL" id="PXVC01000076">
    <property type="protein sequence ID" value="PSI00772.1"/>
    <property type="molecule type" value="Genomic_DNA"/>
</dbReference>
<protein>
    <recommendedName>
        <fullName evidence="2">Smf/DprA SLOG domain-containing protein</fullName>
    </recommendedName>
</protein>
<dbReference type="Pfam" id="PF02481">
    <property type="entry name" value="DNA_processg_A"/>
    <property type="match status" value="1"/>
</dbReference>
<feature type="domain" description="Smf/DprA SLOG" evidence="2">
    <location>
        <begin position="79"/>
        <end position="280"/>
    </location>
</feature>
<gene>
    <name evidence="3" type="ORF">C7K08_11365</name>
</gene>
<dbReference type="PANTHER" id="PTHR43022:SF1">
    <property type="entry name" value="PROTEIN SMF"/>
    <property type="match status" value="1"/>
</dbReference>
<dbReference type="Proteomes" id="UP000240206">
    <property type="component" value="Unassembled WGS sequence"/>
</dbReference>
<evidence type="ECO:0000256" key="1">
    <source>
        <dbReference type="ARBA" id="ARBA00006525"/>
    </source>
</evidence>
<dbReference type="InterPro" id="IPR057666">
    <property type="entry name" value="DrpA_SLOG"/>
</dbReference>
<comment type="similarity">
    <text evidence="1">Belongs to the DprA/Smf family.</text>
</comment>